<feature type="region of interest" description="Disordered" evidence="1">
    <location>
        <begin position="122"/>
        <end position="146"/>
    </location>
</feature>
<feature type="compositionally biased region" description="Basic residues" evidence="1">
    <location>
        <begin position="427"/>
        <end position="436"/>
    </location>
</feature>
<evidence type="ECO:0000256" key="2">
    <source>
        <dbReference type="SAM" id="SignalP"/>
    </source>
</evidence>
<feature type="signal peptide" evidence="2">
    <location>
        <begin position="1"/>
        <end position="24"/>
    </location>
</feature>
<sequence>MKVFVATALIAAVAVGFAPEAVHAKVAAPHEHHPVNPERTPVTPVRALVEDEDEWTTLANAPANDDYPVTDDNEYDVEDGTEGDVDAATEERAYTDDIGEAYAMEAPIEEDDGLTDLGEADEEVASDDEVSDAIPQEEAEVDDSVEDWEVTEAKEAAVSYDNAVEVDDSVEDWEVTEARENAERKLAYHPEEETEETPADEDDGLTDLGEEEVASDDDVSNAIPEGVVYEDTEAEERTNSDDIGEAYAMEAPTEEDDGLTDLGEADEEVTSDYEVSNAVPEGVVYEDDEEVASDYEVSDDVPHTEAEVDDSVEDWETTANTAVPVFGYGAVSYDNAVEVDNSVEDWEVTESTQAVVGEAPVQWSDDGVTSDYEAEPALDAEIPQGVVSEEESDDNAVAANPEVEVDDSVEDWEVTESTNTPASGHHYDHRRSLRSA</sequence>
<feature type="region of interest" description="Disordered" evidence="1">
    <location>
        <begin position="386"/>
        <end position="436"/>
    </location>
</feature>
<feature type="compositionally biased region" description="Acidic residues" evidence="1">
    <location>
        <begin position="284"/>
        <end position="299"/>
    </location>
</feature>
<accession>A0A8K1FFG1</accession>
<dbReference type="Proteomes" id="UP000794436">
    <property type="component" value="Unassembled WGS sequence"/>
</dbReference>
<dbReference type="EMBL" id="SPLM01000145">
    <property type="protein sequence ID" value="TMW56773.1"/>
    <property type="molecule type" value="Genomic_DNA"/>
</dbReference>
<evidence type="ECO:0000256" key="1">
    <source>
        <dbReference type="SAM" id="MobiDB-lite"/>
    </source>
</evidence>
<keyword evidence="4" id="KW-1185">Reference proteome</keyword>
<feature type="region of interest" description="Disordered" evidence="1">
    <location>
        <begin position="159"/>
        <end position="312"/>
    </location>
</feature>
<name>A0A8K1FFG1_PYTOL</name>
<dbReference type="AlphaFoldDB" id="A0A8K1FFG1"/>
<gene>
    <name evidence="3" type="ORF">Poli38472_006783</name>
</gene>
<protein>
    <submittedName>
        <fullName evidence="3">Uncharacterized protein</fullName>
    </submittedName>
</protein>
<evidence type="ECO:0000313" key="3">
    <source>
        <dbReference type="EMBL" id="TMW56773.1"/>
    </source>
</evidence>
<feature type="compositionally biased region" description="Acidic residues" evidence="1">
    <location>
        <begin position="403"/>
        <end position="414"/>
    </location>
</feature>
<proteinExistence type="predicted"/>
<keyword evidence="2" id="KW-0732">Signal</keyword>
<feature type="compositionally biased region" description="Acidic residues" evidence="1">
    <location>
        <begin position="252"/>
        <end position="271"/>
    </location>
</feature>
<reference evidence="3" key="1">
    <citation type="submission" date="2019-03" db="EMBL/GenBank/DDBJ databases">
        <title>Long read genome sequence of the mycoparasitic Pythium oligandrum ATCC 38472 isolated from sugarbeet rhizosphere.</title>
        <authorList>
            <person name="Gaulin E."/>
        </authorList>
    </citation>
    <scope>NUCLEOTIDE SEQUENCE</scope>
    <source>
        <strain evidence="3">ATCC 38472_TT</strain>
    </source>
</reference>
<organism evidence="3 4">
    <name type="scientific">Pythium oligandrum</name>
    <name type="common">Mycoparasitic fungus</name>
    <dbReference type="NCBI Taxonomy" id="41045"/>
    <lineage>
        <taxon>Eukaryota</taxon>
        <taxon>Sar</taxon>
        <taxon>Stramenopiles</taxon>
        <taxon>Oomycota</taxon>
        <taxon>Peronosporomycetes</taxon>
        <taxon>Pythiales</taxon>
        <taxon>Pythiaceae</taxon>
        <taxon>Pythium</taxon>
    </lineage>
</organism>
<evidence type="ECO:0000313" key="4">
    <source>
        <dbReference type="Proteomes" id="UP000794436"/>
    </source>
</evidence>
<feature type="chain" id="PRO_5035444213" evidence="2">
    <location>
        <begin position="25"/>
        <end position="436"/>
    </location>
</feature>
<feature type="compositionally biased region" description="Acidic residues" evidence="1">
    <location>
        <begin position="164"/>
        <end position="175"/>
    </location>
</feature>
<feature type="compositionally biased region" description="Acidic residues" evidence="1">
    <location>
        <begin position="192"/>
        <end position="219"/>
    </location>
</feature>
<comment type="caution">
    <text evidence="3">The sequence shown here is derived from an EMBL/GenBank/DDBJ whole genome shotgun (WGS) entry which is preliminary data.</text>
</comment>
<feature type="compositionally biased region" description="Basic and acidic residues" evidence="1">
    <location>
        <begin position="176"/>
        <end position="191"/>
    </location>
</feature>